<dbReference type="InterPro" id="IPR018146">
    <property type="entry name" value="Glyoxalase_1_CS"/>
</dbReference>
<keyword evidence="5" id="KW-1185">Reference proteome</keyword>
<protein>
    <submittedName>
        <fullName evidence="4">Lactoylglutathione lyase</fullName>
        <ecNumber evidence="4">4.4.1.5</ecNumber>
    </submittedName>
</protein>
<dbReference type="PROSITE" id="PS00934">
    <property type="entry name" value="GLYOXALASE_I_1"/>
    <property type="match status" value="1"/>
</dbReference>
<dbReference type="Proteomes" id="UP000765891">
    <property type="component" value="Unassembled WGS sequence"/>
</dbReference>
<dbReference type="RefSeq" id="WP_188869982.1">
    <property type="nucleotide sequence ID" value="NZ_BMOO01000002.1"/>
</dbReference>
<accession>A0A830FLV8</accession>
<evidence type="ECO:0000256" key="1">
    <source>
        <dbReference type="ARBA" id="ARBA00022723"/>
    </source>
</evidence>
<dbReference type="InterPro" id="IPR029068">
    <property type="entry name" value="Glyas_Bleomycin-R_OHBP_Dase"/>
</dbReference>
<dbReference type="EMBL" id="JAGGKO010000002">
    <property type="protein sequence ID" value="MBP1954783.1"/>
    <property type="molecule type" value="Genomic_DNA"/>
</dbReference>
<dbReference type="GO" id="GO:0046872">
    <property type="term" value="F:metal ion binding"/>
    <property type="evidence" value="ECO:0007669"/>
    <property type="project" value="UniProtKB-KW"/>
</dbReference>
<proteinExistence type="predicted"/>
<dbReference type="EMBL" id="BMOO01000002">
    <property type="protein sequence ID" value="GGM59712.1"/>
    <property type="molecule type" value="Genomic_DNA"/>
</dbReference>
<evidence type="ECO:0000313" key="3">
    <source>
        <dbReference type="EMBL" id="GGM59712.1"/>
    </source>
</evidence>
<feature type="domain" description="VOC" evidence="2">
    <location>
        <begin position="2"/>
        <end position="118"/>
    </location>
</feature>
<name>A0A830FLV8_9EURY</name>
<dbReference type="OrthoDB" id="358887at2157"/>
<keyword evidence="1" id="KW-0479">Metal-binding</keyword>
<dbReference type="AlphaFoldDB" id="A0A830FLV8"/>
<dbReference type="Gene3D" id="3.10.180.10">
    <property type="entry name" value="2,3-Dihydroxybiphenyl 1,2-Dioxygenase, domain 1"/>
    <property type="match status" value="1"/>
</dbReference>
<evidence type="ECO:0000313" key="4">
    <source>
        <dbReference type="EMBL" id="MBP1954783.1"/>
    </source>
</evidence>
<keyword evidence="4" id="KW-0456">Lyase</keyword>
<dbReference type="CDD" id="cd06587">
    <property type="entry name" value="VOC"/>
    <property type="match status" value="1"/>
</dbReference>
<dbReference type="PROSITE" id="PS51819">
    <property type="entry name" value="VOC"/>
    <property type="match status" value="1"/>
</dbReference>
<reference evidence="3" key="1">
    <citation type="journal article" date="2014" name="Int. J. Syst. Evol. Microbiol.">
        <title>Complete genome sequence of Corynebacterium casei LMG S-19264T (=DSM 44701T), isolated from a smear-ripened cheese.</title>
        <authorList>
            <consortium name="US DOE Joint Genome Institute (JGI-PGF)"/>
            <person name="Walter F."/>
            <person name="Albersmeier A."/>
            <person name="Kalinowski J."/>
            <person name="Ruckert C."/>
        </authorList>
    </citation>
    <scope>NUCLEOTIDE SEQUENCE</scope>
    <source>
        <strain evidence="3">JCM 16108</strain>
    </source>
</reference>
<reference evidence="3" key="2">
    <citation type="submission" date="2020-09" db="EMBL/GenBank/DDBJ databases">
        <authorList>
            <person name="Sun Q."/>
            <person name="Ohkuma M."/>
        </authorList>
    </citation>
    <scope>NUCLEOTIDE SEQUENCE</scope>
    <source>
        <strain evidence="3">JCM 16108</strain>
    </source>
</reference>
<dbReference type="Proteomes" id="UP000614609">
    <property type="component" value="Unassembled WGS sequence"/>
</dbReference>
<gene>
    <name evidence="3" type="ORF">GCM10009017_07330</name>
    <name evidence="4" type="ORF">J2752_001695</name>
</gene>
<dbReference type="EC" id="4.4.1.5" evidence="4"/>
<evidence type="ECO:0000313" key="5">
    <source>
        <dbReference type="Proteomes" id="UP000614609"/>
    </source>
</evidence>
<reference evidence="4" key="3">
    <citation type="submission" date="2021-03" db="EMBL/GenBank/DDBJ databases">
        <title>Genomic Encyclopedia of Type Strains, Phase IV (KMG-IV): sequencing the most valuable type-strain genomes for metagenomic binning, comparative biology and taxonomic classification.</title>
        <authorList>
            <person name="Goeker M."/>
        </authorList>
    </citation>
    <scope>NUCLEOTIDE SEQUENCE</scope>
    <source>
        <strain evidence="4">DSM 22443</strain>
    </source>
</reference>
<dbReference type="SUPFAM" id="SSF54593">
    <property type="entry name" value="Glyoxalase/Bleomycin resistance protein/Dihydroxybiphenyl dioxygenase"/>
    <property type="match status" value="1"/>
</dbReference>
<dbReference type="InterPro" id="IPR037523">
    <property type="entry name" value="VOC_core"/>
</dbReference>
<comment type="caution">
    <text evidence="3">The sequence shown here is derived from an EMBL/GenBank/DDBJ whole genome shotgun (WGS) entry which is preliminary data.</text>
</comment>
<sequence>MDVLHVAVDVTDIETTSGFYEDALGLDFTREFTVEGTYNYCVGGESAAEIQFCEVDAPVEPAGINHLSVGVSDLDATVETATEEWNAEIEQGPFAIDDETRAAFVTDPEGYSVELIEQ</sequence>
<organism evidence="3 5">
    <name type="scientific">Halarchaeum rubridurum</name>
    <dbReference type="NCBI Taxonomy" id="489911"/>
    <lineage>
        <taxon>Archaea</taxon>
        <taxon>Methanobacteriati</taxon>
        <taxon>Methanobacteriota</taxon>
        <taxon>Stenosarchaea group</taxon>
        <taxon>Halobacteria</taxon>
        <taxon>Halobacteriales</taxon>
        <taxon>Halobacteriaceae</taxon>
    </lineage>
</organism>
<evidence type="ECO:0000259" key="2">
    <source>
        <dbReference type="PROSITE" id="PS51819"/>
    </source>
</evidence>
<dbReference type="Pfam" id="PF00903">
    <property type="entry name" value="Glyoxalase"/>
    <property type="match status" value="1"/>
</dbReference>
<dbReference type="GO" id="GO:0004462">
    <property type="term" value="F:lactoylglutathione lyase activity"/>
    <property type="evidence" value="ECO:0007669"/>
    <property type="project" value="UniProtKB-EC"/>
</dbReference>
<dbReference type="InterPro" id="IPR004360">
    <property type="entry name" value="Glyas_Fos-R_dOase_dom"/>
</dbReference>